<reference evidence="6" key="1">
    <citation type="submission" date="2023-10" db="EMBL/GenBank/DDBJ databases">
        <authorList>
            <person name="Chen Y."/>
            <person name="Shah S."/>
            <person name="Dougan E. K."/>
            <person name="Thang M."/>
            <person name="Chan C."/>
        </authorList>
    </citation>
    <scope>NUCLEOTIDE SEQUENCE [LARGE SCALE GENOMIC DNA]</scope>
</reference>
<accession>A0ABN9S6V8</accession>
<keyword evidence="4" id="KW-0418">Kinase</keyword>
<dbReference type="Proteomes" id="UP001189429">
    <property type="component" value="Unassembled WGS sequence"/>
</dbReference>
<name>A0ABN9S6V8_9DINO</name>
<dbReference type="PROSITE" id="PS00108">
    <property type="entry name" value="PROTEIN_KINASE_ST"/>
    <property type="match status" value="1"/>
</dbReference>
<dbReference type="PROSITE" id="PS00107">
    <property type="entry name" value="PROTEIN_KINASE_ATP"/>
    <property type="match status" value="1"/>
</dbReference>
<feature type="domain" description="Protein kinase" evidence="5">
    <location>
        <begin position="74"/>
        <end position="415"/>
    </location>
</feature>
<comment type="similarity">
    <text evidence="4">Belongs to the protein kinase superfamily.</text>
</comment>
<dbReference type="InterPro" id="IPR017441">
    <property type="entry name" value="Protein_kinase_ATP_BS"/>
</dbReference>
<keyword evidence="4" id="KW-0723">Serine/threonine-protein kinase</keyword>
<feature type="binding site" evidence="3">
    <location>
        <position position="103"/>
    </location>
    <ligand>
        <name>ATP</name>
        <dbReference type="ChEBI" id="CHEBI:30616"/>
    </ligand>
</feature>
<dbReference type="Pfam" id="PF00069">
    <property type="entry name" value="Pkinase"/>
    <property type="match status" value="1"/>
</dbReference>
<evidence type="ECO:0000256" key="3">
    <source>
        <dbReference type="PROSITE-ProRule" id="PRU10141"/>
    </source>
</evidence>
<comment type="caution">
    <text evidence="6">The sequence shown here is derived from an EMBL/GenBank/DDBJ whole genome shotgun (WGS) entry which is preliminary data.</text>
</comment>
<proteinExistence type="inferred from homology"/>
<evidence type="ECO:0000313" key="7">
    <source>
        <dbReference type="Proteomes" id="UP001189429"/>
    </source>
</evidence>
<evidence type="ECO:0000259" key="5">
    <source>
        <dbReference type="PROSITE" id="PS50011"/>
    </source>
</evidence>
<evidence type="ECO:0000256" key="2">
    <source>
        <dbReference type="ARBA" id="ARBA00022840"/>
    </source>
</evidence>
<dbReference type="PANTHER" id="PTHR24055">
    <property type="entry name" value="MITOGEN-ACTIVATED PROTEIN KINASE"/>
    <property type="match status" value="1"/>
</dbReference>
<dbReference type="Gene3D" id="1.10.510.10">
    <property type="entry name" value="Transferase(Phosphotransferase) domain 1"/>
    <property type="match status" value="1"/>
</dbReference>
<evidence type="ECO:0000256" key="1">
    <source>
        <dbReference type="ARBA" id="ARBA00022741"/>
    </source>
</evidence>
<evidence type="ECO:0000313" key="6">
    <source>
        <dbReference type="EMBL" id="CAK0825356.1"/>
    </source>
</evidence>
<sequence>MSATEARVSFAPGTRSCWELLTGGQREMPAAGARVSFAPGSQPSQDGAVAAQLPTRKVTFARKHLPDWKVGPRYELVRKLGSGSYGCVCEARDRERGRRVAIKRTRDVFGDLVTCRRTAREVCILAMLQRHENIVQLFDVVAPIGEDGLFDEVCLVMEVCDSDLGLLLRKDVELSPHQVRKILYTLLVGLKYLHSGGIWHRDLKPHNCLLNDDWTVKICDFGLARAAGGPRPRAPAEAISAEGAERLPNPRHAKAHRELTSHVCTRWYRAPEVILLQADYTAALDLWSVGCIFGELLGMLGSGRARERRGPLFPGDCCYPLSRDNDSSQSCRKAAARDQLEMIFATIGTPAVDELDKLDHAARRYVQKFGCRKGHGLQAKVPEADPAALEVLEATLRFGAARRASASGLLEHGIFAEVRRRATEIVTPGILHIKFDHEPDSIERLRGFILKEVRRFQPAKGECDADVKDTSDTTCPLSRARGLPESARLAVAAAAGA</sequence>
<evidence type="ECO:0000256" key="4">
    <source>
        <dbReference type="RuleBase" id="RU000304"/>
    </source>
</evidence>
<dbReference type="SMART" id="SM00220">
    <property type="entry name" value="S_TKc"/>
    <property type="match status" value="1"/>
</dbReference>
<gene>
    <name evidence="6" type="ORF">PCOR1329_LOCUS25498</name>
</gene>
<keyword evidence="1 3" id="KW-0547">Nucleotide-binding</keyword>
<dbReference type="PROSITE" id="PS50011">
    <property type="entry name" value="PROTEIN_KINASE_DOM"/>
    <property type="match status" value="1"/>
</dbReference>
<dbReference type="InterPro" id="IPR011009">
    <property type="entry name" value="Kinase-like_dom_sf"/>
</dbReference>
<dbReference type="SUPFAM" id="SSF56112">
    <property type="entry name" value="Protein kinase-like (PK-like)"/>
    <property type="match status" value="1"/>
</dbReference>
<dbReference type="InterPro" id="IPR008271">
    <property type="entry name" value="Ser/Thr_kinase_AS"/>
</dbReference>
<protein>
    <recommendedName>
        <fullName evidence="5">Protein kinase domain-containing protein</fullName>
    </recommendedName>
</protein>
<dbReference type="InterPro" id="IPR050117">
    <property type="entry name" value="MAPK"/>
</dbReference>
<keyword evidence="4" id="KW-0808">Transferase</keyword>
<keyword evidence="7" id="KW-1185">Reference proteome</keyword>
<organism evidence="6 7">
    <name type="scientific">Prorocentrum cordatum</name>
    <dbReference type="NCBI Taxonomy" id="2364126"/>
    <lineage>
        <taxon>Eukaryota</taxon>
        <taxon>Sar</taxon>
        <taxon>Alveolata</taxon>
        <taxon>Dinophyceae</taxon>
        <taxon>Prorocentrales</taxon>
        <taxon>Prorocentraceae</taxon>
        <taxon>Prorocentrum</taxon>
    </lineage>
</organism>
<keyword evidence="2 3" id="KW-0067">ATP-binding</keyword>
<dbReference type="EMBL" id="CAUYUJ010008903">
    <property type="protein sequence ID" value="CAK0825356.1"/>
    <property type="molecule type" value="Genomic_DNA"/>
</dbReference>
<dbReference type="InterPro" id="IPR000719">
    <property type="entry name" value="Prot_kinase_dom"/>
</dbReference>
<dbReference type="Gene3D" id="3.30.200.20">
    <property type="entry name" value="Phosphorylase Kinase, domain 1"/>
    <property type="match status" value="1"/>
</dbReference>